<dbReference type="AlphaFoldDB" id="A0A369Q3Y4"/>
<evidence type="ECO:0000313" key="4">
    <source>
        <dbReference type="Proteomes" id="UP000253727"/>
    </source>
</evidence>
<evidence type="ECO:0000259" key="2">
    <source>
        <dbReference type="Pfam" id="PF13144"/>
    </source>
</evidence>
<dbReference type="Proteomes" id="UP000253727">
    <property type="component" value="Unassembled WGS sequence"/>
</dbReference>
<dbReference type="Gene3D" id="2.30.30.760">
    <property type="match status" value="1"/>
</dbReference>
<sequence length="190" mass="19929">MSRIITVSLAALGLLSAPLAAPLSAQSGFTDPAAIDAAVASFTGAPIGALGGAKDPVDRRLRLARCSSAPTLDWHTPRRDTVRVECPDPRGWRIFVAVTGGSNGAAQRPGAARSIAARDEPVVKRGEVVTMTIKGRGFSISRQGEALEDGMAGNWIRVRPTAAAGRRTTGNRDEMRGRIVRPGLLEIPLG</sequence>
<keyword evidence="4" id="KW-1185">Reference proteome</keyword>
<comment type="caution">
    <text evidence="3">The sequence shown here is derived from an EMBL/GenBank/DDBJ whole genome shotgun (WGS) entry which is preliminary data.</text>
</comment>
<dbReference type="EMBL" id="QBKA01000002">
    <property type="protein sequence ID" value="RDC59160.1"/>
    <property type="molecule type" value="Genomic_DNA"/>
</dbReference>
<dbReference type="InterPro" id="IPR017585">
    <property type="entry name" value="SAF_FlgA"/>
</dbReference>
<keyword evidence="1" id="KW-0732">Signal</keyword>
<organism evidence="3 4">
    <name type="scientific">Alteripontixanthobacter maritimus</name>
    <dbReference type="NCBI Taxonomy" id="2161824"/>
    <lineage>
        <taxon>Bacteria</taxon>
        <taxon>Pseudomonadati</taxon>
        <taxon>Pseudomonadota</taxon>
        <taxon>Alphaproteobacteria</taxon>
        <taxon>Sphingomonadales</taxon>
        <taxon>Erythrobacteraceae</taxon>
        <taxon>Alteripontixanthobacter</taxon>
    </lineage>
</organism>
<name>A0A369Q3Y4_9SPHN</name>
<feature type="signal peptide" evidence="1">
    <location>
        <begin position="1"/>
        <end position="20"/>
    </location>
</feature>
<reference evidence="3 4" key="1">
    <citation type="submission" date="2018-04" db="EMBL/GenBank/DDBJ databases">
        <title>Altererythrobacter sp. HME9302 genome sequencing and assembly.</title>
        <authorList>
            <person name="Kang H."/>
            <person name="Kim H."/>
            <person name="Joh K."/>
        </authorList>
    </citation>
    <scope>NUCLEOTIDE SEQUENCE [LARGE SCALE GENOMIC DNA]</scope>
    <source>
        <strain evidence="3 4">HME9302</strain>
    </source>
</reference>
<evidence type="ECO:0000256" key="1">
    <source>
        <dbReference type="SAM" id="SignalP"/>
    </source>
</evidence>
<feature type="chain" id="PRO_5016769999" description="Flagella basal body P-ring formation protein FlgA SAF domain-containing protein" evidence="1">
    <location>
        <begin position="21"/>
        <end position="190"/>
    </location>
</feature>
<feature type="domain" description="Flagella basal body P-ring formation protein FlgA SAF" evidence="2">
    <location>
        <begin position="118"/>
        <end position="159"/>
    </location>
</feature>
<dbReference type="RefSeq" id="WP_115365569.1">
    <property type="nucleotide sequence ID" value="NZ_QBKA01000002.1"/>
</dbReference>
<proteinExistence type="predicted"/>
<evidence type="ECO:0000313" key="3">
    <source>
        <dbReference type="EMBL" id="RDC59160.1"/>
    </source>
</evidence>
<protein>
    <recommendedName>
        <fullName evidence="2">Flagella basal body P-ring formation protein FlgA SAF domain-containing protein</fullName>
    </recommendedName>
</protein>
<accession>A0A369Q3Y4</accession>
<dbReference type="OrthoDB" id="7408548at2"/>
<gene>
    <name evidence="3" type="ORF">HME9302_00345</name>
</gene>
<dbReference type="Pfam" id="PF13144">
    <property type="entry name" value="ChapFlgA"/>
    <property type="match status" value="1"/>
</dbReference>